<accession>A0A914C2Y6</accession>
<reference evidence="10" key="1">
    <citation type="submission" date="2022-11" db="UniProtKB">
        <authorList>
            <consortium name="WormBaseParasite"/>
        </authorList>
    </citation>
    <scope>IDENTIFICATION</scope>
</reference>
<feature type="compositionally biased region" description="Low complexity" evidence="7">
    <location>
        <begin position="343"/>
        <end position="371"/>
    </location>
</feature>
<keyword evidence="4" id="KW-0862">Zinc</keyword>
<keyword evidence="3 6" id="KW-0863">Zinc-finger</keyword>
<evidence type="ECO:0000313" key="10">
    <source>
        <dbReference type="WBParaSite" id="ACRNAN_Path_1610.g6264.t2"/>
    </source>
</evidence>
<dbReference type="Proteomes" id="UP000887540">
    <property type="component" value="Unplaced"/>
</dbReference>
<evidence type="ECO:0000259" key="8">
    <source>
        <dbReference type="PROSITE" id="PS50089"/>
    </source>
</evidence>
<evidence type="ECO:0000256" key="7">
    <source>
        <dbReference type="SAM" id="MobiDB-lite"/>
    </source>
</evidence>
<keyword evidence="9" id="KW-1185">Reference proteome</keyword>
<feature type="region of interest" description="Disordered" evidence="7">
    <location>
        <begin position="146"/>
        <end position="167"/>
    </location>
</feature>
<dbReference type="SUPFAM" id="SSF57850">
    <property type="entry name" value="RING/U-box"/>
    <property type="match status" value="1"/>
</dbReference>
<dbReference type="InterPro" id="IPR013083">
    <property type="entry name" value="Znf_RING/FYVE/PHD"/>
</dbReference>
<dbReference type="FunFam" id="3.30.40.10:FF:000033">
    <property type="entry name" value="Polycomb group RING finger protein 3"/>
    <property type="match status" value="1"/>
</dbReference>
<evidence type="ECO:0000256" key="6">
    <source>
        <dbReference type="PROSITE-ProRule" id="PRU00175"/>
    </source>
</evidence>
<dbReference type="Pfam" id="PF16207">
    <property type="entry name" value="RAWUL"/>
    <property type="match status" value="1"/>
</dbReference>
<evidence type="ECO:0000256" key="1">
    <source>
        <dbReference type="ARBA" id="ARBA00004123"/>
    </source>
</evidence>
<dbReference type="GO" id="GO:0000122">
    <property type="term" value="P:negative regulation of transcription by RNA polymerase II"/>
    <property type="evidence" value="ECO:0007669"/>
    <property type="project" value="TreeGrafter"/>
</dbReference>
<evidence type="ECO:0000313" key="9">
    <source>
        <dbReference type="Proteomes" id="UP000887540"/>
    </source>
</evidence>
<evidence type="ECO:0000256" key="3">
    <source>
        <dbReference type="ARBA" id="ARBA00022771"/>
    </source>
</evidence>
<dbReference type="AlphaFoldDB" id="A0A914C2Y6"/>
<dbReference type="Gene3D" id="3.10.20.90">
    <property type="entry name" value="Phosphatidylinositol 3-kinase Catalytic Subunit, Chain A, domain 1"/>
    <property type="match status" value="1"/>
</dbReference>
<protein>
    <submittedName>
        <fullName evidence="10">RAWUL domain-containing protein</fullName>
    </submittedName>
</protein>
<dbReference type="WBParaSite" id="ACRNAN_Path_1610.g6264.t2">
    <property type="protein sequence ID" value="ACRNAN_Path_1610.g6264.t2"/>
    <property type="gene ID" value="ACRNAN_Path_1610.g6264"/>
</dbReference>
<name>A0A914C2Y6_9BILA</name>
<evidence type="ECO:0000256" key="4">
    <source>
        <dbReference type="ARBA" id="ARBA00022833"/>
    </source>
</evidence>
<evidence type="ECO:0000256" key="5">
    <source>
        <dbReference type="ARBA" id="ARBA00023242"/>
    </source>
</evidence>
<comment type="subcellular location">
    <subcellularLocation>
        <location evidence="1">Nucleus</location>
    </subcellularLocation>
</comment>
<sequence>MPEKSQPTDLDEHISCTLCKGLLIDAVTLTECAHSFCRSCLLRHLIKNYRCPKCNNDLGASINTALHTDSQLQTMVYKLAPQHYWQELKQRIEFMNKTKLSDDDLKTIADRKLAQLVAQLCAADENVSIMLEYASTGDLIMTNIKKEEEDENEPKPSTSKEDTKPSKCGLPTSFKRYFRCPALTKICHLKKILELKLDLADNYAVYFIDPTKQEVLDDEFTMQDLAYLYTWDRKFPMKLIFILSKIICEEDKPPELDVQEMPELCPEAPVENLNNLTNGIALCEPQIPSLTVSLSTNLFDNCVTSGENGPMHHPPIITTTVPPPPKKKRKMGAPVKRNSTGTSELNSSNNPPSSENSLLESPLLNSPSAEPANPPQLTPQTQPLIASKMPHLLPIRPKPENYSDLPPLPTSSSLGLVPTNGLTLPPTPTVNVPTSVEQANQNIFATFFNNFNQQFQQPQASSLSATMPQLFNACMKNEDYGKRFAQILPATSQSTFLAAKNDGSKPNFFINPGSLTGPKSMHFPFLQPMPVDKAMLNSPNQLRLPIISATEAANLNYSSDKNFTTVPLLNTTKPAVAN</sequence>
<dbReference type="GO" id="GO:0035102">
    <property type="term" value="C:PRC1 complex"/>
    <property type="evidence" value="ECO:0007669"/>
    <property type="project" value="TreeGrafter"/>
</dbReference>
<proteinExistence type="predicted"/>
<dbReference type="InterPro" id="IPR017907">
    <property type="entry name" value="Znf_RING_CS"/>
</dbReference>
<feature type="region of interest" description="Disordered" evidence="7">
    <location>
        <begin position="306"/>
        <end position="381"/>
    </location>
</feature>
<dbReference type="PROSITE" id="PS00518">
    <property type="entry name" value="ZF_RING_1"/>
    <property type="match status" value="1"/>
</dbReference>
<feature type="domain" description="RING-type" evidence="8">
    <location>
        <begin position="16"/>
        <end position="55"/>
    </location>
</feature>
<dbReference type="Pfam" id="PF13923">
    <property type="entry name" value="zf-C3HC4_2"/>
    <property type="match status" value="1"/>
</dbReference>
<dbReference type="PANTHER" id="PTHR10825">
    <property type="entry name" value="RING FINGER DOMAIN-CONTAINING, POLYCOMB GROUP COMPONENT"/>
    <property type="match status" value="1"/>
</dbReference>
<feature type="region of interest" description="Disordered" evidence="7">
    <location>
        <begin position="393"/>
        <end position="420"/>
    </location>
</feature>
<evidence type="ECO:0000256" key="2">
    <source>
        <dbReference type="ARBA" id="ARBA00022723"/>
    </source>
</evidence>
<dbReference type="SMART" id="SM00184">
    <property type="entry name" value="RING"/>
    <property type="match status" value="1"/>
</dbReference>
<dbReference type="GO" id="GO:0008270">
    <property type="term" value="F:zinc ion binding"/>
    <property type="evidence" value="ECO:0007669"/>
    <property type="project" value="UniProtKB-KW"/>
</dbReference>
<keyword evidence="5" id="KW-0539">Nucleus</keyword>
<dbReference type="InterPro" id="IPR032443">
    <property type="entry name" value="RAWUL"/>
</dbReference>
<dbReference type="Gene3D" id="3.30.40.10">
    <property type="entry name" value="Zinc/RING finger domain, C3HC4 (zinc finger)"/>
    <property type="match status" value="1"/>
</dbReference>
<dbReference type="PROSITE" id="PS50089">
    <property type="entry name" value="ZF_RING_2"/>
    <property type="match status" value="1"/>
</dbReference>
<feature type="compositionally biased region" description="Low complexity" evidence="7">
    <location>
        <begin position="410"/>
        <end position="420"/>
    </location>
</feature>
<dbReference type="InterPro" id="IPR001841">
    <property type="entry name" value="Znf_RING"/>
</dbReference>
<dbReference type="PANTHER" id="PTHR10825:SF29">
    <property type="entry name" value="POLYCOMB GROUP RING FINGER PROTEIN 1"/>
    <property type="match status" value="1"/>
</dbReference>
<dbReference type="CDD" id="cd17082">
    <property type="entry name" value="RAWUL_PCGF2_like"/>
    <property type="match status" value="1"/>
</dbReference>
<keyword evidence="2" id="KW-0479">Metal-binding</keyword>
<dbReference type="GO" id="GO:1990841">
    <property type="term" value="F:promoter-specific chromatin binding"/>
    <property type="evidence" value="ECO:0007669"/>
    <property type="project" value="TreeGrafter"/>
</dbReference>
<organism evidence="9 10">
    <name type="scientific">Acrobeloides nanus</name>
    <dbReference type="NCBI Taxonomy" id="290746"/>
    <lineage>
        <taxon>Eukaryota</taxon>
        <taxon>Metazoa</taxon>
        <taxon>Ecdysozoa</taxon>
        <taxon>Nematoda</taxon>
        <taxon>Chromadorea</taxon>
        <taxon>Rhabditida</taxon>
        <taxon>Tylenchina</taxon>
        <taxon>Cephalobomorpha</taxon>
        <taxon>Cephaloboidea</taxon>
        <taxon>Cephalobidae</taxon>
        <taxon>Acrobeloides</taxon>
    </lineage>
</organism>